<dbReference type="RefSeq" id="WP_105042588.1">
    <property type="nucleotide sequence ID" value="NZ_MQWA01000001.1"/>
</dbReference>
<feature type="domain" description="PseI/NeuA/B-like" evidence="2">
    <location>
        <begin position="28"/>
        <end position="267"/>
    </location>
</feature>
<gene>
    <name evidence="3" type="ORF">BSZ32_05930</name>
</gene>
<proteinExistence type="predicted"/>
<feature type="region of interest" description="Disordered" evidence="1">
    <location>
        <begin position="49"/>
        <end position="68"/>
    </location>
</feature>
<dbReference type="OrthoDB" id="9814210at2"/>
<protein>
    <submittedName>
        <fullName evidence="3">N-acetylneuraminate synthase</fullName>
    </submittedName>
</protein>
<feature type="compositionally biased region" description="Polar residues" evidence="1">
    <location>
        <begin position="52"/>
        <end position="67"/>
    </location>
</feature>
<evidence type="ECO:0000313" key="3">
    <source>
        <dbReference type="EMBL" id="PQJ28088.1"/>
    </source>
</evidence>
<dbReference type="Pfam" id="PF03102">
    <property type="entry name" value="NeuB"/>
    <property type="match status" value="1"/>
</dbReference>
<dbReference type="PANTHER" id="PTHR42966">
    <property type="entry name" value="N-ACETYLNEURAMINATE SYNTHASE"/>
    <property type="match status" value="1"/>
</dbReference>
<accession>A0A2S7TZA9</accession>
<evidence type="ECO:0000313" key="4">
    <source>
        <dbReference type="Proteomes" id="UP000239907"/>
    </source>
</evidence>
<sequence>MNTPPFLIAEIGCNHKGDMAIAKELITTAALFCKVDAVKFQKRHSKELLSEEQYNSPHPNPANSYGNTYGEHREALELSLDQNRELKEWCEELGLVYATSVWDMTSAREIVSLEPKFIKIPSATNLNSEILDYLCRNYNGEIHLSVGMTTQAEELAIVERFEKHGRNKDLVLYSCTSGYPVAFEDICLREITRLRESYGNRVKKIGFSGHHLGIAADIGALALGAEVFERHFTMDRTWKGTDHAASLEPDGMRRLARDLRNVNKSLAYKPTEILEVEAVQRAKLKI</sequence>
<dbReference type="GO" id="GO:0016051">
    <property type="term" value="P:carbohydrate biosynthetic process"/>
    <property type="evidence" value="ECO:0007669"/>
    <property type="project" value="InterPro"/>
</dbReference>
<dbReference type="InterPro" id="IPR013132">
    <property type="entry name" value="PseI/NeuA/B-like_N"/>
</dbReference>
<name>A0A2S7TZA9_9BACT</name>
<dbReference type="Proteomes" id="UP000239907">
    <property type="component" value="Unassembled WGS sequence"/>
</dbReference>
<dbReference type="AlphaFoldDB" id="A0A2S7TZA9"/>
<comment type="caution">
    <text evidence="3">The sequence shown here is derived from an EMBL/GenBank/DDBJ whole genome shotgun (WGS) entry which is preliminary data.</text>
</comment>
<dbReference type="GO" id="GO:0047444">
    <property type="term" value="F:N-acylneuraminate-9-phosphate synthase activity"/>
    <property type="evidence" value="ECO:0007669"/>
    <property type="project" value="TreeGrafter"/>
</dbReference>
<organism evidence="3 4">
    <name type="scientific">Rubritalea profundi</name>
    <dbReference type="NCBI Taxonomy" id="1658618"/>
    <lineage>
        <taxon>Bacteria</taxon>
        <taxon>Pseudomonadati</taxon>
        <taxon>Verrucomicrobiota</taxon>
        <taxon>Verrucomicrobiia</taxon>
        <taxon>Verrucomicrobiales</taxon>
        <taxon>Rubritaleaceae</taxon>
        <taxon>Rubritalea</taxon>
    </lineage>
</organism>
<keyword evidence="4" id="KW-1185">Reference proteome</keyword>
<dbReference type="InterPro" id="IPR013785">
    <property type="entry name" value="Aldolase_TIM"/>
</dbReference>
<dbReference type="SUPFAM" id="SSF51569">
    <property type="entry name" value="Aldolase"/>
    <property type="match status" value="1"/>
</dbReference>
<dbReference type="InterPro" id="IPR051690">
    <property type="entry name" value="PseI-like"/>
</dbReference>
<dbReference type="EMBL" id="MQWA01000001">
    <property type="protein sequence ID" value="PQJ28088.1"/>
    <property type="molecule type" value="Genomic_DNA"/>
</dbReference>
<evidence type="ECO:0000256" key="1">
    <source>
        <dbReference type="SAM" id="MobiDB-lite"/>
    </source>
</evidence>
<dbReference type="Gene3D" id="3.20.20.70">
    <property type="entry name" value="Aldolase class I"/>
    <property type="match status" value="1"/>
</dbReference>
<dbReference type="PANTHER" id="PTHR42966:SF1">
    <property type="entry name" value="SIALIC ACID SYNTHASE"/>
    <property type="match status" value="1"/>
</dbReference>
<evidence type="ECO:0000259" key="2">
    <source>
        <dbReference type="Pfam" id="PF03102"/>
    </source>
</evidence>
<reference evidence="3 4" key="1">
    <citation type="submission" date="2016-12" db="EMBL/GenBank/DDBJ databases">
        <title>Study of bacterial adaptation to deep sea.</title>
        <authorList>
            <person name="Song J."/>
            <person name="Yoshizawa S."/>
            <person name="Kogure K."/>
        </authorList>
    </citation>
    <scope>NUCLEOTIDE SEQUENCE [LARGE SCALE GENOMIC DNA]</scope>
    <source>
        <strain evidence="3 4">SAORIC-165</strain>
    </source>
</reference>